<dbReference type="InterPro" id="IPR049078">
    <property type="entry name" value="T7SS_EccA1-like_N"/>
</dbReference>
<dbReference type="Pfam" id="PF21545">
    <property type="entry name" value="T7SS_EccA1_N"/>
    <property type="match status" value="1"/>
</dbReference>
<evidence type="ECO:0000256" key="2">
    <source>
        <dbReference type="SAM" id="Phobius"/>
    </source>
</evidence>
<reference evidence="4 5" key="1">
    <citation type="submission" date="2018-03" db="EMBL/GenBank/DDBJ databases">
        <title>Genomic Encyclopedia of Archaeal and Bacterial Type Strains, Phase II (KMG-II): from individual species to whole genera.</title>
        <authorList>
            <person name="Goeker M."/>
        </authorList>
    </citation>
    <scope>NUCLEOTIDE SEQUENCE [LARGE SCALE GENOMIC DNA]</scope>
    <source>
        <strain evidence="4 5">DSM 29328</strain>
    </source>
</reference>
<keyword evidence="2" id="KW-0472">Membrane</keyword>
<keyword evidence="2" id="KW-1133">Transmembrane helix</keyword>
<comment type="caution">
    <text evidence="4">The sequence shown here is derived from an EMBL/GenBank/DDBJ whole genome shotgun (WGS) entry which is preliminary data.</text>
</comment>
<organism evidence="4 5">
    <name type="scientific">Aliiruegeria haliotis</name>
    <dbReference type="NCBI Taxonomy" id="1280846"/>
    <lineage>
        <taxon>Bacteria</taxon>
        <taxon>Pseudomonadati</taxon>
        <taxon>Pseudomonadota</taxon>
        <taxon>Alphaproteobacteria</taxon>
        <taxon>Rhodobacterales</taxon>
        <taxon>Roseobacteraceae</taxon>
        <taxon>Aliiruegeria</taxon>
    </lineage>
</organism>
<accession>A0A2T0RQT0</accession>
<dbReference type="InterPro" id="IPR011990">
    <property type="entry name" value="TPR-like_helical_dom_sf"/>
</dbReference>
<dbReference type="EMBL" id="PVTD01000004">
    <property type="protein sequence ID" value="PRY23549.1"/>
    <property type="molecule type" value="Genomic_DNA"/>
</dbReference>
<evidence type="ECO:0000259" key="3">
    <source>
        <dbReference type="Pfam" id="PF21545"/>
    </source>
</evidence>
<dbReference type="OrthoDB" id="54411at2"/>
<feature type="region of interest" description="Disordered" evidence="1">
    <location>
        <begin position="172"/>
        <end position="192"/>
    </location>
</feature>
<gene>
    <name evidence="4" type="ORF">CLV78_10438</name>
</gene>
<evidence type="ECO:0000313" key="5">
    <source>
        <dbReference type="Proteomes" id="UP000239480"/>
    </source>
</evidence>
<feature type="transmembrane region" description="Helical" evidence="2">
    <location>
        <begin position="143"/>
        <end position="164"/>
    </location>
</feature>
<feature type="domain" description="ESX-1 secretion system protein EccA1-like N-terminal" evidence="3">
    <location>
        <begin position="287"/>
        <end position="427"/>
    </location>
</feature>
<name>A0A2T0RQT0_9RHOB</name>
<keyword evidence="2" id="KW-0812">Transmembrane</keyword>
<sequence>MHDAAENDDPNEAVPEMSIRVELDRILRSAAFANADRLKAFLSYVVEESLAGRGHRVAGKTIAHDIYGRAPDDGSASIVRVDAGRLRRKLSEYYEGEGAGDPVRIHIDSGGYAPRFEAMEPSAATPILEGQPHEASPQPRGDLPWLLIGAVVLALVVLVGVLLVRWQRTSEVTPPSDHSFQNQTERSALAERSTATLQASNLAEQASGLLFPIADVNHQKLATSMYREAIRIEPDLSDGYAGAGHSLGTLALLAPDAGVGADLLREAGAMADRAVNLAPRSGWSQSAAAWVAFANGDYERAVDLSRLAVSLDDMDGKTLDFHGVILGTTGHFAESADVSAPARPRNDRGRHPAHLNIHGVANFHLGNYETALASFNAAIEEGGPVGQLTLMYKAAAHQALGDTAAAKALLTELQATWPAFRPDVALKRFYQHPEHAEQVLAMLVAAGWSVEP</sequence>
<proteinExistence type="predicted"/>
<dbReference type="SUPFAM" id="SSF48452">
    <property type="entry name" value="TPR-like"/>
    <property type="match status" value="1"/>
</dbReference>
<feature type="compositionally biased region" description="Polar residues" evidence="1">
    <location>
        <begin position="172"/>
        <end position="186"/>
    </location>
</feature>
<keyword evidence="5" id="KW-1185">Reference proteome</keyword>
<dbReference type="RefSeq" id="WP_106204954.1">
    <property type="nucleotide sequence ID" value="NZ_PVTD01000004.1"/>
</dbReference>
<dbReference type="AlphaFoldDB" id="A0A2T0RQT0"/>
<evidence type="ECO:0000313" key="4">
    <source>
        <dbReference type="EMBL" id="PRY23549.1"/>
    </source>
</evidence>
<protein>
    <recommendedName>
        <fullName evidence="3">ESX-1 secretion system protein EccA1-like N-terminal domain-containing protein</fullName>
    </recommendedName>
</protein>
<dbReference type="Gene3D" id="1.25.40.10">
    <property type="entry name" value="Tetratricopeptide repeat domain"/>
    <property type="match status" value="1"/>
</dbReference>
<evidence type="ECO:0000256" key="1">
    <source>
        <dbReference type="SAM" id="MobiDB-lite"/>
    </source>
</evidence>
<dbReference type="Proteomes" id="UP000239480">
    <property type="component" value="Unassembled WGS sequence"/>
</dbReference>